<dbReference type="InterPro" id="IPR037185">
    <property type="entry name" value="EmrE-like"/>
</dbReference>
<feature type="transmembrane region" description="Helical" evidence="6">
    <location>
        <begin position="285"/>
        <end position="303"/>
    </location>
</feature>
<keyword evidence="2" id="KW-1003">Cell membrane</keyword>
<reference evidence="8 9" key="1">
    <citation type="submission" date="2018-11" db="EMBL/GenBank/DDBJ databases">
        <title>The genome of Variovorax sp T529.</title>
        <authorList>
            <person name="Gao J."/>
        </authorList>
    </citation>
    <scope>NUCLEOTIDE SEQUENCE [LARGE SCALE GENOMIC DNA]</scope>
    <source>
        <strain evidence="8 9">T529</strain>
    </source>
</reference>
<feature type="transmembrane region" description="Helical" evidence="6">
    <location>
        <begin position="165"/>
        <end position="185"/>
    </location>
</feature>
<feature type="transmembrane region" description="Helical" evidence="6">
    <location>
        <begin position="127"/>
        <end position="145"/>
    </location>
</feature>
<dbReference type="InterPro" id="IPR000620">
    <property type="entry name" value="EamA_dom"/>
</dbReference>
<dbReference type="Pfam" id="PF00892">
    <property type="entry name" value="EamA"/>
    <property type="match status" value="2"/>
</dbReference>
<dbReference type="PANTHER" id="PTHR42920">
    <property type="entry name" value="OS03G0707200 PROTEIN-RELATED"/>
    <property type="match status" value="1"/>
</dbReference>
<evidence type="ECO:0000256" key="3">
    <source>
        <dbReference type="ARBA" id="ARBA00022692"/>
    </source>
</evidence>
<proteinExistence type="predicted"/>
<evidence type="ECO:0000256" key="1">
    <source>
        <dbReference type="ARBA" id="ARBA00004651"/>
    </source>
</evidence>
<gene>
    <name evidence="8" type="ORF">EH244_15955</name>
</gene>
<evidence type="ECO:0000256" key="2">
    <source>
        <dbReference type="ARBA" id="ARBA00022475"/>
    </source>
</evidence>
<name>A0A3P3EMB7_9BURK</name>
<evidence type="ECO:0000313" key="9">
    <source>
        <dbReference type="Proteomes" id="UP000271590"/>
    </source>
</evidence>
<dbReference type="SUPFAM" id="SSF103481">
    <property type="entry name" value="Multidrug resistance efflux transporter EmrE"/>
    <property type="match status" value="2"/>
</dbReference>
<evidence type="ECO:0000313" key="8">
    <source>
        <dbReference type="EMBL" id="RRH87549.1"/>
    </source>
</evidence>
<dbReference type="InterPro" id="IPR051258">
    <property type="entry name" value="Diverse_Substrate_Transporter"/>
</dbReference>
<sequence length="308" mass="32259">MNTAAPASRLLAYGCLALSMSLVGGYVALSKPLVAAFPVLLLAWLRFGIAALAMPHWLRRAPGEPPMSARTRGLVFLESFLGNFLFSICMLFGVSLTSAVSAGVIMASIPAAVAVASWLFLRERITVRIGLAIGCAAIGIGLLALAPAHAPAAGNNGAASPSMPWLGNLLVFCAVLCETAYAVIGKSLTGRLGPKRISSLINLWGFVLSMPFGIWFALQFDFTAVRLGTWALLVVYALAASIWTVWLWMTGLRHVPAAQAGVFAVMLPVSAALVGVLVLGESLAAAQLLAFALALVGVVLATWPTRRS</sequence>
<feature type="domain" description="EamA" evidence="7">
    <location>
        <begin position="166"/>
        <end position="302"/>
    </location>
</feature>
<keyword evidence="5 6" id="KW-0472">Membrane</keyword>
<feature type="transmembrane region" description="Helical" evidence="6">
    <location>
        <begin position="260"/>
        <end position="279"/>
    </location>
</feature>
<feature type="transmembrane region" description="Helical" evidence="6">
    <location>
        <begin position="35"/>
        <end position="53"/>
    </location>
</feature>
<feature type="transmembrane region" description="Helical" evidence="6">
    <location>
        <begin position="197"/>
        <end position="218"/>
    </location>
</feature>
<dbReference type="Proteomes" id="UP000271590">
    <property type="component" value="Unassembled WGS sequence"/>
</dbReference>
<comment type="caution">
    <text evidence="8">The sequence shown here is derived from an EMBL/GenBank/DDBJ whole genome shotgun (WGS) entry which is preliminary data.</text>
</comment>
<dbReference type="PANTHER" id="PTHR42920:SF5">
    <property type="entry name" value="EAMA DOMAIN-CONTAINING PROTEIN"/>
    <property type="match status" value="1"/>
</dbReference>
<protein>
    <submittedName>
        <fullName evidence="8">DMT family transporter</fullName>
    </submittedName>
</protein>
<keyword evidence="4 6" id="KW-1133">Transmembrane helix</keyword>
<dbReference type="AlphaFoldDB" id="A0A3P3EMB7"/>
<feature type="transmembrane region" description="Helical" evidence="6">
    <location>
        <begin position="10"/>
        <end position="29"/>
    </location>
</feature>
<evidence type="ECO:0000256" key="6">
    <source>
        <dbReference type="SAM" id="Phobius"/>
    </source>
</evidence>
<feature type="transmembrane region" description="Helical" evidence="6">
    <location>
        <begin position="230"/>
        <end position="248"/>
    </location>
</feature>
<dbReference type="GO" id="GO:0005886">
    <property type="term" value="C:plasma membrane"/>
    <property type="evidence" value="ECO:0007669"/>
    <property type="project" value="UniProtKB-SubCell"/>
</dbReference>
<comment type="subcellular location">
    <subcellularLocation>
        <location evidence="1">Cell membrane</location>
        <topology evidence="1">Multi-pass membrane protein</topology>
    </subcellularLocation>
</comment>
<feature type="transmembrane region" description="Helical" evidence="6">
    <location>
        <begin position="100"/>
        <end position="120"/>
    </location>
</feature>
<organism evidence="8 9">
    <name type="scientific">Variovorax beijingensis</name>
    <dbReference type="NCBI Taxonomy" id="2496117"/>
    <lineage>
        <taxon>Bacteria</taxon>
        <taxon>Pseudomonadati</taxon>
        <taxon>Pseudomonadota</taxon>
        <taxon>Betaproteobacteria</taxon>
        <taxon>Burkholderiales</taxon>
        <taxon>Comamonadaceae</taxon>
        <taxon>Variovorax</taxon>
    </lineage>
</organism>
<feature type="transmembrane region" description="Helical" evidence="6">
    <location>
        <begin position="74"/>
        <end position="94"/>
    </location>
</feature>
<evidence type="ECO:0000259" key="7">
    <source>
        <dbReference type="Pfam" id="PF00892"/>
    </source>
</evidence>
<evidence type="ECO:0000256" key="4">
    <source>
        <dbReference type="ARBA" id="ARBA00022989"/>
    </source>
</evidence>
<dbReference type="RefSeq" id="WP_124959326.1">
    <property type="nucleotide sequence ID" value="NZ_RQXU01000008.1"/>
</dbReference>
<dbReference type="EMBL" id="RQXU01000008">
    <property type="protein sequence ID" value="RRH87549.1"/>
    <property type="molecule type" value="Genomic_DNA"/>
</dbReference>
<keyword evidence="3 6" id="KW-0812">Transmembrane</keyword>
<feature type="domain" description="EamA" evidence="7">
    <location>
        <begin position="15"/>
        <end position="143"/>
    </location>
</feature>
<accession>A0A3P3EMB7</accession>
<evidence type="ECO:0000256" key="5">
    <source>
        <dbReference type="ARBA" id="ARBA00023136"/>
    </source>
</evidence>